<evidence type="ECO:0000313" key="2">
    <source>
        <dbReference type="Proteomes" id="UP000821866"/>
    </source>
</evidence>
<dbReference type="AlphaFoldDB" id="A0A9J6CZI6"/>
<name>A0A9J6CZI6_RHIMP</name>
<gene>
    <name evidence="1" type="ORF">HPB51_027710</name>
</gene>
<evidence type="ECO:0000313" key="1">
    <source>
        <dbReference type="EMBL" id="KAH7964048.1"/>
    </source>
</evidence>
<dbReference type="EMBL" id="JABSTU010004304">
    <property type="protein sequence ID" value="KAH7964048.1"/>
    <property type="molecule type" value="Genomic_DNA"/>
</dbReference>
<dbReference type="VEuPathDB" id="VectorBase:LOC119165036"/>
<organism evidence="1 2">
    <name type="scientific">Rhipicephalus microplus</name>
    <name type="common">Cattle tick</name>
    <name type="synonym">Boophilus microplus</name>
    <dbReference type="NCBI Taxonomy" id="6941"/>
    <lineage>
        <taxon>Eukaryota</taxon>
        <taxon>Metazoa</taxon>
        <taxon>Ecdysozoa</taxon>
        <taxon>Arthropoda</taxon>
        <taxon>Chelicerata</taxon>
        <taxon>Arachnida</taxon>
        <taxon>Acari</taxon>
        <taxon>Parasitiformes</taxon>
        <taxon>Ixodida</taxon>
        <taxon>Ixodoidea</taxon>
        <taxon>Ixodidae</taxon>
        <taxon>Rhipicephalinae</taxon>
        <taxon>Rhipicephalus</taxon>
        <taxon>Boophilus</taxon>
    </lineage>
</organism>
<reference evidence="1" key="2">
    <citation type="submission" date="2021-09" db="EMBL/GenBank/DDBJ databases">
        <authorList>
            <person name="Jia N."/>
            <person name="Wang J."/>
            <person name="Shi W."/>
            <person name="Du L."/>
            <person name="Sun Y."/>
            <person name="Zhan W."/>
            <person name="Jiang J."/>
            <person name="Wang Q."/>
            <person name="Zhang B."/>
            <person name="Ji P."/>
            <person name="Sakyi L.B."/>
            <person name="Cui X."/>
            <person name="Yuan T."/>
            <person name="Jiang B."/>
            <person name="Yang W."/>
            <person name="Lam T.T.-Y."/>
            <person name="Chang Q."/>
            <person name="Ding S."/>
            <person name="Wang X."/>
            <person name="Zhu J."/>
            <person name="Ruan X."/>
            <person name="Zhao L."/>
            <person name="Wei J."/>
            <person name="Que T."/>
            <person name="Du C."/>
            <person name="Cheng J."/>
            <person name="Dai P."/>
            <person name="Han X."/>
            <person name="Huang E."/>
            <person name="Gao Y."/>
            <person name="Liu J."/>
            <person name="Shao H."/>
            <person name="Ye R."/>
            <person name="Li L."/>
            <person name="Wei W."/>
            <person name="Wang X."/>
            <person name="Wang C."/>
            <person name="Huo Q."/>
            <person name="Li W."/>
            <person name="Guo W."/>
            <person name="Chen H."/>
            <person name="Chen S."/>
            <person name="Zhou L."/>
            <person name="Zhou L."/>
            <person name="Ni X."/>
            <person name="Tian J."/>
            <person name="Zhou Y."/>
            <person name="Sheng Y."/>
            <person name="Liu T."/>
            <person name="Pan Y."/>
            <person name="Xia L."/>
            <person name="Li J."/>
            <person name="Zhao F."/>
            <person name="Cao W."/>
        </authorList>
    </citation>
    <scope>NUCLEOTIDE SEQUENCE</scope>
    <source>
        <strain evidence="1">Rmic-2018</strain>
        <tissue evidence="1">Larvae</tissue>
    </source>
</reference>
<protein>
    <submittedName>
        <fullName evidence="1">Uncharacterized protein</fullName>
    </submittedName>
</protein>
<accession>A0A9J6CZI6</accession>
<keyword evidence="2" id="KW-1185">Reference proteome</keyword>
<dbReference type="Proteomes" id="UP000821866">
    <property type="component" value="Unassembled WGS sequence"/>
</dbReference>
<sequence>MWFLLCFGHEDSQCQRTYASVTAPRSSEDSDDVLIDEADVQQAASPTSASPAENLSLALARAISARAIRERCNLFLAQFIRDDHANLRKTGTEEQYGGKEQLFQESLELAKGHGYRIRPGAARRAAGCSSASLCQAPLPAAAAGSVVQVWLAAATGSIQRAERRLATAVRDFACAAIREDSANGAATTGVRQPSVCKYDD</sequence>
<proteinExistence type="predicted"/>
<comment type="caution">
    <text evidence="1">The sequence shown here is derived from an EMBL/GenBank/DDBJ whole genome shotgun (WGS) entry which is preliminary data.</text>
</comment>
<reference evidence="1" key="1">
    <citation type="journal article" date="2020" name="Cell">
        <title>Large-Scale Comparative Analyses of Tick Genomes Elucidate Their Genetic Diversity and Vector Capacities.</title>
        <authorList>
            <consortium name="Tick Genome and Microbiome Consortium (TIGMIC)"/>
            <person name="Jia N."/>
            <person name="Wang J."/>
            <person name="Shi W."/>
            <person name="Du L."/>
            <person name="Sun Y."/>
            <person name="Zhan W."/>
            <person name="Jiang J.F."/>
            <person name="Wang Q."/>
            <person name="Zhang B."/>
            <person name="Ji P."/>
            <person name="Bell-Sakyi L."/>
            <person name="Cui X.M."/>
            <person name="Yuan T.T."/>
            <person name="Jiang B.G."/>
            <person name="Yang W.F."/>
            <person name="Lam T.T."/>
            <person name="Chang Q.C."/>
            <person name="Ding S.J."/>
            <person name="Wang X.J."/>
            <person name="Zhu J.G."/>
            <person name="Ruan X.D."/>
            <person name="Zhao L."/>
            <person name="Wei J.T."/>
            <person name="Ye R.Z."/>
            <person name="Que T.C."/>
            <person name="Du C.H."/>
            <person name="Zhou Y.H."/>
            <person name="Cheng J.X."/>
            <person name="Dai P.F."/>
            <person name="Guo W.B."/>
            <person name="Han X.H."/>
            <person name="Huang E.J."/>
            <person name="Li L.F."/>
            <person name="Wei W."/>
            <person name="Gao Y.C."/>
            <person name="Liu J.Z."/>
            <person name="Shao H.Z."/>
            <person name="Wang X."/>
            <person name="Wang C.C."/>
            <person name="Yang T.C."/>
            <person name="Huo Q.B."/>
            <person name="Li W."/>
            <person name="Chen H.Y."/>
            <person name="Chen S.E."/>
            <person name="Zhou L.G."/>
            <person name="Ni X.B."/>
            <person name="Tian J.H."/>
            <person name="Sheng Y."/>
            <person name="Liu T."/>
            <person name="Pan Y.S."/>
            <person name="Xia L.Y."/>
            <person name="Li J."/>
            <person name="Zhao F."/>
            <person name="Cao W.C."/>
        </authorList>
    </citation>
    <scope>NUCLEOTIDE SEQUENCE</scope>
    <source>
        <strain evidence="1">Rmic-2018</strain>
    </source>
</reference>